<organism evidence="2">
    <name type="scientific">viral metagenome</name>
    <dbReference type="NCBI Taxonomy" id="1070528"/>
    <lineage>
        <taxon>unclassified sequences</taxon>
        <taxon>metagenomes</taxon>
        <taxon>organismal metagenomes</taxon>
    </lineage>
</organism>
<feature type="transmembrane region" description="Helical" evidence="1">
    <location>
        <begin position="305"/>
        <end position="327"/>
    </location>
</feature>
<keyword evidence="1" id="KW-1133">Transmembrane helix</keyword>
<evidence type="ECO:0000256" key="1">
    <source>
        <dbReference type="SAM" id="Phobius"/>
    </source>
</evidence>
<sequence>MASCQWSELKEMSIDSVQCPPGSIQGSWGKDRCNVSDISTAKANCQSDPGCTGITSQVDAAHGGSDVVSWEPRSNRNGYRPWPGVTSYECKRVDAPAPAPAPPSVASPAPPMPINYDFTPPPAPETPATIYQARMDALSAYSPSTVPLNILQSMFVAAGCSRTLQESDVPVIFFRTLPSMGDVQIEMAKYGNATADGTATPEQSNFCQPPKYMLPKMLPNVDVRTMIGNPIVLPYILSHMDIIKKKLKKAFIQMTNESVDPMVAETMKQVYELKNEKAIYDTKFTEQQQPYQRKAKTRGQTLQEYIFLFFYISLAIFTVAIMIYAFLEGGHSYTAAFNALFLCVGLTLAITAAILRLA</sequence>
<accession>A0A6C0L7G0</accession>
<keyword evidence="1" id="KW-0812">Transmembrane</keyword>
<reference evidence="2" key="1">
    <citation type="journal article" date="2020" name="Nature">
        <title>Giant virus diversity and host interactions through global metagenomics.</title>
        <authorList>
            <person name="Schulz F."/>
            <person name="Roux S."/>
            <person name="Paez-Espino D."/>
            <person name="Jungbluth S."/>
            <person name="Walsh D.A."/>
            <person name="Denef V.J."/>
            <person name="McMahon K.D."/>
            <person name="Konstantinidis K.T."/>
            <person name="Eloe-Fadrosh E.A."/>
            <person name="Kyrpides N.C."/>
            <person name="Woyke T."/>
        </authorList>
    </citation>
    <scope>NUCLEOTIDE SEQUENCE</scope>
    <source>
        <strain evidence="2">GVMAG-M-3300027759-16</strain>
    </source>
</reference>
<proteinExistence type="predicted"/>
<protein>
    <submittedName>
        <fullName evidence="2">Uncharacterized protein</fullName>
    </submittedName>
</protein>
<dbReference type="EMBL" id="MN740438">
    <property type="protein sequence ID" value="QHU26307.1"/>
    <property type="molecule type" value="Genomic_DNA"/>
</dbReference>
<name>A0A6C0L7G0_9ZZZZ</name>
<evidence type="ECO:0000313" key="2">
    <source>
        <dbReference type="EMBL" id="QHU26307.1"/>
    </source>
</evidence>
<dbReference type="AlphaFoldDB" id="A0A6C0L7G0"/>
<feature type="transmembrane region" description="Helical" evidence="1">
    <location>
        <begin position="333"/>
        <end position="355"/>
    </location>
</feature>
<keyword evidence="1" id="KW-0472">Membrane</keyword>